<accession>A0AAV4FQ36</accession>
<dbReference type="EMBL" id="BMAT01007946">
    <property type="protein sequence ID" value="GFR74838.1"/>
    <property type="molecule type" value="Genomic_DNA"/>
</dbReference>
<dbReference type="Proteomes" id="UP000762676">
    <property type="component" value="Unassembled WGS sequence"/>
</dbReference>
<evidence type="ECO:0000313" key="2">
    <source>
        <dbReference type="Proteomes" id="UP000762676"/>
    </source>
</evidence>
<organism evidence="1 2">
    <name type="scientific">Elysia marginata</name>
    <dbReference type="NCBI Taxonomy" id="1093978"/>
    <lineage>
        <taxon>Eukaryota</taxon>
        <taxon>Metazoa</taxon>
        <taxon>Spiralia</taxon>
        <taxon>Lophotrochozoa</taxon>
        <taxon>Mollusca</taxon>
        <taxon>Gastropoda</taxon>
        <taxon>Heterobranchia</taxon>
        <taxon>Euthyneura</taxon>
        <taxon>Panpulmonata</taxon>
        <taxon>Sacoglossa</taxon>
        <taxon>Placobranchoidea</taxon>
        <taxon>Plakobranchidae</taxon>
        <taxon>Elysia</taxon>
    </lineage>
</organism>
<proteinExistence type="predicted"/>
<comment type="caution">
    <text evidence="1">The sequence shown here is derived from an EMBL/GenBank/DDBJ whole genome shotgun (WGS) entry which is preliminary data.</text>
</comment>
<reference evidence="1 2" key="1">
    <citation type="journal article" date="2021" name="Elife">
        <title>Chloroplast acquisition without the gene transfer in kleptoplastic sea slugs, Plakobranchus ocellatus.</title>
        <authorList>
            <person name="Maeda T."/>
            <person name="Takahashi S."/>
            <person name="Yoshida T."/>
            <person name="Shimamura S."/>
            <person name="Takaki Y."/>
            <person name="Nagai Y."/>
            <person name="Toyoda A."/>
            <person name="Suzuki Y."/>
            <person name="Arimoto A."/>
            <person name="Ishii H."/>
            <person name="Satoh N."/>
            <person name="Nishiyama T."/>
            <person name="Hasebe M."/>
            <person name="Maruyama T."/>
            <person name="Minagawa J."/>
            <person name="Obokata J."/>
            <person name="Shigenobu S."/>
        </authorList>
    </citation>
    <scope>NUCLEOTIDE SEQUENCE [LARGE SCALE GENOMIC DNA]</scope>
</reference>
<evidence type="ECO:0000313" key="1">
    <source>
        <dbReference type="EMBL" id="GFR74838.1"/>
    </source>
</evidence>
<name>A0AAV4FQ36_9GAST</name>
<keyword evidence="2" id="KW-1185">Reference proteome</keyword>
<protein>
    <submittedName>
        <fullName evidence="1">ORF2-encoded protein</fullName>
    </submittedName>
</protein>
<dbReference type="AlphaFoldDB" id="A0AAV4FQ36"/>
<gene>
    <name evidence="1" type="ORF">ElyMa_003903500</name>
</gene>
<sequence>MTVSYSAIRSSQGLYVRTCVVLIVCPAFDISDTHGFRYHIYADDSQLYRSTEVNDVSVVMKSLNESMIDVSSWMSANKLELNEEKTDTIIIDTESKLLNTEIRTVKLNNQELMISSKVRNPGAYIGSNLFI</sequence>